<dbReference type="AlphaFoldDB" id="A0ABD3I1E2"/>
<proteinExistence type="predicted"/>
<keyword evidence="2" id="KW-1185">Reference proteome</keyword>
<accession>A0ABD3I1E2</accession>
<sequence>MEQPVFSFSGSFKRVFQKFEEQTILISNLSQELVSVRAELDTVKKDLGEVAKVKSVVKILQDKLRTVLGRMESQNAEGLKRIHDKLGEQEQALQKLTSVNEVVPTALDIQSILSGLETHFKTYAEVARECQVTMMGEQEAVRRHDLESKLQSFDEVTREAQVSALMNQEREQLAQQERSLNIRVVGMEEKDGENIEGTGAPIYQSSISDDLFMEISRIVLKLEKRGPQWILGDFNSRTGTFQPGDDMDSIPCWGRMTDSEWTRESEDEGRKAMADGFLSFLASCNLTILNGSKNFSGQ</sequence>
<dbReference type="EMBL" id="JBJQOH010000002">
    <property type="protein sequence ID" value="KAL3696295.1"/>
    <property type="molecule type" value="Genomic_DNA"/>
</dbReference>
<evidence type="ECO:0000313" key="2">
    <source>
        <dbReference type="Proteomes" id="UP001633002"/>
    </source>
</evidence>
<name>A0ABD3I1E2_9MARC</name>
<dbReference type="Proteomes" id="UP001633002">
    <property type="component" value="Unassembled WGS sequence"/>
</dbReference>
<protein>
    <submittedName>
        <fullName evidence="1">Uncharacterized protein</fullName>
    </submittedName>
</protein>
<comment type="caution">
    <text evidence="1">The sequence shown here is derived from an EMBL/GenBank/DDBJ whole genome shotgun (WGS) entry which is preliminary data.</text>
</comment>
<evidence type="ECO:0000313" key="1">
    <source>
        <dbReference type="EMBL" id="KAL3696295.1"/>
    </source>
</evidence>
<organism evidence="1 2">
    <name type="scientific">Riccia sorocarpa</name>
    <dbReference type="NCBI Taxonomy" id="122646"/>
    <lineage>
        <taxon>Eukaryota</taxon>
        <taxon>Viridiplantae</taxon>
        <taxon>Streptophyta</taxon>
        <taxon>Embryophyta</taxon>
        <taxon>Marchantiophyta</taxon>
        <taxon>Marchantiopsida</taxon>
        <taxon>Marchantiidae</taxon>
        <taxon>Marchantiales</taxon>
        <taxon>Ricciaceae</taxon>
        <taxon>Riccia</taxon>
    </lineage>
</organism>
<reference evidence="1 2" key="1">
    <citation type="submission" date="2024-09" db="EMBL/GenBank/DDBJ databases">
        <title>Chromosome-scale assembly of Riccia sorocarpa.</title>
        <authorList>
            <person name="Paukszto L."/>
        </authorList>
    </citation>
    <scope>NUCLEOTIDE SEQUENCE [LARGE SCALE GENOMIC DNA]</scope>
    <source>
        <strain evidence="1">LP-2024</strain>
        <tissue evidence="1">Aerial parts of the thallus</tissue>
    </source>
</reference>
<gene>
    <name evidence="1" type="ORF">R1sor_010371</name>
</gene>